<dbReference type="Proteomes" id="UP000472241">
    <property type="component" value="Unplaced"/>
</dbReference>
<evidence type="ECO:0000256" key="3">
    <source>
        <dbReference type="ARBA" id="ARBA00022603"/>
    </source>
</evidence>
<keyword evidence="2 13" id="KW-0698">rRNA processing</keyword>
<keyword evidence="4 12" id="KW-0808">Transferase</keyword>
<dbReference type="AlphaFoldDB" id="A0A667ICD4"/>
<dbReference type="GO" id="GO:0005759">
    <property type="term" value="C:mitochondrial matrix"/>
    <property type="evidence" value="ECO:0007669"/>
    <property type="project" value="TreeGrafter"/>
</dbReference>
<dbReference type="PANTHER" id="PTHR11727:SF13">
    <property type="entry name" value="DIMETHYLADENOSINE TRANSFERASE 2, MITOCHONDRIAL"/>
    <property type="match status" value="1"/>
</dbReference>
<dbReference type="InterPro" id="IPR029063">
    <property type="entry name" value="SAM-dependent_MTases_sf"/>
</dbReference>
<dbReference type="PROSITE" id="PS51689">
    <property type="entry name" value="SAM_RNA_A_N6_MT"/>
    <property type="match status" value="1"/>
</dbReference>
<keyword evidence="7" id="KW-0809">Transit peptide</keyword>
<dbReference type="InterPro" id="IPR001737">
    <property type="entry name" value="KsgA/Erm"/>
</dbReference>
<dbReference type="GO" id="GO:0003723">
    <property type="term" value="F:RNA binding"/>
    <property type="evidence" value="ECO:0007669"/>
    <property type="project" value="UniProtKB-UniRule"/>
</dbReference>
<evidence type="ECO:0000256" key="2">
    <source>
        <dbReference type="ARBA" id="ARBA00022552"/>
    </source>
</evidence>
<evidence type="ECO:0000256" key="14">
    <source>
        <dbReference type="SAM" id="MobiDB-lite"/>
    </source>
</evidence>
<evidence type="ECO:0000256" key="4">
    <source>
        <dbReference type="ARBA" id="ARBA00022679"/>
    </source>
</evidence>
<evidence type="ECO:0000256" key="6">
    <source>
        <dbReference type="ARBA" id="ARBA00022884"/>
    </source>
</evidence>
<dbReference type="GO" id="GO:0034246">
    <property type="term" value="F:mitochondrial transcription factor activity"/>
    <property type="evidence" value="ECO:0007669"/>
    <property type="project" value="TreeGrafter"/>
</dbReference>
<reference evidence="15" key="1">
    <citation type="submission" date="2025-08" db="UniProtKB">
        <authorList>
            <consortium name="Ensembl"/>
        </authorList>
    </citation>
    <scope>IDENTIFICATION</scope>
</reference>
<evidence type="ECO:0000256" key="5">
    <source>
        <dbReference type="ARBA" id="ARBA00022691"/>
    </source>
</evidence>
<keyword evidence="10" id="KW-0496">Mitochondrion</keyword>
<accession>A0A667ICD4</accession>
<sequence>MSVPRLMLSSLAGAGRFCVLGSGAARWKSVRARNRRGLSDLHPQLSPNQGFRDSPSWLPKNRSEPRSYITNPKLATTLVQILQKENRNRHQLFLECNPGPGILTQALLESQAKVIALECNRTFLPHLQSLRKKVNRKLEVVHCDFFKLDPRNSGIVKPPIMLSETLFQNLGIEALPWSEDNPLTVVGIFPAKNEKKILWKLLYDLYSSTSIYSYGRVQLNMFIAEKEYEEPWSSFSVYNQVGGPKKSKNKEPLEQINKQNMCFIQMTPLQNLFTENLTSVNYDIFFHMLKQCFMKRHATLMDHLQSLSPVNAVAILKEIEKDGDMKITDLYPEDFKLLFETIESFRESCRWLFDDCIEDIIL</sequence>
<evidence type="ECO:0000256" key="10">
    <source>
        <dbReference type="ARBA" id="ARBA00023128"/>
    </source>
</evidence>
<evidence type="ECO:0000256" key="8">
    <source>
        <dbReference type="ARBA" id="ARBA00022990"/>
    </source>
</evidence>
<evidence type="ECO:0000256" key="1">
    <source>
        <dbReference type="ARBA" id="ARBA00004173"/>
    </source>
</evidence>
<feature type="region of interest" description="Disordered" evidence="14">
    <location>
        <begin position="38"/>
        <end position="65"/>
    </location>
</feature>
<feature type="binding site" evidence="12">
    <location>
        <position position="118"/>
    </location>
    <ligand>
        <name>S-adenosyl-L-methionine</name>
        <dbReference type="ChEBI" id="CHEBI:59789"/>
    </ligand>
</feature>
<keyword evidence="5 12" id="KW-0949">S-adenosyl-L-methionine</keyword>
<dbReference type="EC" id="2.1.1.-" evidence="13"/>
<comment type="similarity">
    <text evidence="12 13">Belongs to the class I-like SAM-binding methyltransferase superfamily. rRNA adenine N(6)-methyltransferase family.</text>
</comment>
<dbReference type="CDD" id="cd02440">
    <property type="entry name" value="AdoMet_MTases"/>
    <property type="match status" value="1"/>
</dbReference>
<dbReference type="PIRSF" id="PIRSF027833">
    <property type="entry name" value="MtTFB2"/>
    <property type="match status" value="1"/>
</dbReference>
<dbReference type="GO" id="GO:0000179">
    <property type="term" value="F:rRNA (adenine-N6,N6-)-dimethyltransferase activity"/>
    <property type="evidence" value="ECO:0007669"/>
    <property type="project" value="UniProtKB-UniRule"/>
</dbReference>
<gene>
    <name evidence="15" type="primary">TFB2M</name>
</gene>
<keyword evidence="16" id="KW-1185">Reference proteome</keyword>
<evidence type="ECO:0000256" key="7">
    <source>
        <dbReference type="ARBA" id="ARBA00022946"/>
    </source>
</evidence>
<dbReference type="Gene3D" id="3.40.50.150">
    <property type="entry name" value="Vaccinia Virus protein VP39"/>
    <property type="match status" value="1"/>
</dbReference>
<organism evidence="15 16">
    <name type="scientific">Lynx canadensis</name>
    <name type="common">Canada lynx</name>
    <name type="synonym">Felis canadensis</name>
    <dbReference type="NCBI Taxonomy" id="61383"/>
    <lineage>
        <taxon>Eukaryota</taxon>
        <taxon>Metazoa</taxon>
        <taxon>Chordata</taxon>
        <taxon>Craniata</taxon>
        <taxon>Vertebrata</taxon>
        <taxon>Euteleostomi</taxon>
        <taxon>Mammalia</taxon>
        <taxon>Eutheria</taxon>
        <taxon>Laurasiatheria</taxon>
        <taxon>Carnivora</taxon>
        <taxon>Feliformia</taxon>
        <taxon>Felidae</taxon>
        <taxon>Felinae</taxon>
        <taxon>Lynx</taxon>
    </lineage>
</organism>
<evidence type="ECO:0000313" key="16">
    <source>
        <dbReference type="Proteomes" id="UP000472241"/>
    </source>
</evidence>
<reference evidence="15" key="2">
    <citation type="submission" date="2025-09" db="UniProtKB">
        <authorList>
            <consortium name="Ensembl"/>
        </authorList>
    </citation>
    <scope>IDENTIFICATION</scope>
</reference>
<keyword evidence="3 12" id="KW-0489">Methyltransferase</keyword>
<comment type="caution">
    <text evidence="12">Lacks conserved residue(s) required for the propagation of feature annotation.</text>
</comment>
<keyword evidence="11" id="KW-0804">Transcription</keyword>
<dbReference type="Pfam" id="PF00398">
    <property type="entry name" value="RrnaAD"/>
    <property type="match status" value="1"/>
</dbReference>
<feature type="binding site" evidence="12">
    <location>
        <position position="69"/>
    </location>
    <ligand>
        <name>S-adenosyl-L-methionine</name>
        <dbReference type="ChEBI" id="CHEBI:59789"/>
    </ligand>
</feature>
<keyword evidence="6 12" id="KW-0694">RNA-binding</keyword>
<keyword evidence="9" id="KW-0805">Transcription regulation</keyword>
<evidence type="ECO:0000256" key="13">
    <source>
        <dbReference type="RuleBase" id="RU362106"/>
    </source>
</evidence>
<evidence type="ECO:0000313" key="15">
    <source>
        <dbReference type="Ensembl" id="ENSLCNP00005031080.1"/>
    </source>
</evidence>
<dbReference type="GO" id="GO:0006391">
    <property type="term" value="P:transcription initiation at mitochondrial promoter"/>
    <property type="evidence" value="ECO:0007669"/>
    <property type="project" value="TreeGrafter"/>
</dbReference>
<dbReference type="PANTHER" id="PTHR11727">
    <property type="entry name" value="DIMETHYLADENOSINE TRANSFERASE"/>
    <property type="match status" value="1"/>
</dbReference>
<feature type="binding site" evidence="12">
    <location>
        <position position="144"/>
    </location>
    <ligand>
        <name>S-adenosyl-L-methionine</name>
        <dbReference type="ChEBI" id="CHEBI:59789"/>
    </ligand>
</feature>
<name>A0A667ICD4_LYNCA</name>
<keyword evidence="8" id="KW-0007">Acetylation</keyword>
<dbReference type="Ensembl" id="ENSLCNT00005034703.1">
    <property type="protein sequence ID" value="ENSLCNP00005031080.1"/>
    <property type="gene ID" value="ENSLCNG00005020268.1"/>
</dbReference>
<dbReference type="SUPFAM" id="SSF53335">
    <property type="entry name" value="S-adenosyl-L-methionine-dependent methyltransferases"/>
    <property type="match status" value="1"/>
</dbReference>
<proteinExistence type="inferred from homology"/>
<evidence type="ECO:0000256" key="9">
    <source>
        <dbReference type="ARBA" id="ARBA00023015"/>
    </source>
</evidence>
<comment type="subcellular location">
    <subcellularLocation>
        <location evidence="1">Mitochondrion</location>
    </subcellularLocation>
</comment>
<evidence type="ECO:0000256" key="12">
    <source>
        <dbReference type="PROSITE-ProRule" id="PRU01026"/>
    </source>
</evidence>
<protein>
    <recommendedName>
        <fullName evidence="13">rRNA adenine N(6)-methyltransferase</fullName>
        <ecNumber evidence="13">2.1.1.-</ecNumber>
    </recommendedName>
</protein>
<evidence type="ECO:0000256" key="11">
    <source>
        <dbReference type="ARBA" id="ARBA00023163"/>
    </source>
</evidence>